<dbReference type="InterPro" id="IPR025202">
    <property type="entry name" value="PLD-like_dom"/>
</dbReference>
<dbReference type="SMART" id="SM00155">
    <property type="entry name" value="PLDc"/>
    <property type="match status" value="1"/>
</dbReference>
<dbReference type="GO" id="GO:0006793">
    <property type="term" value="P:phosphorus metabolic process"/>
    <property type="evidence" value="ECO:0007669"/>
    <property type="project" value="UniProtKB-ARBA"/>
</dbReference>
<keyword evidence="4" id="KW-0378">Hydrolase</keyword>
<comment type="catalytic activity">
    <reaction evidence="1">
        <text>a 1,2-diacyl-sn-glycero-3-phosphocholine + H2O = a 1,2-diacyl-sn-glycero-3-phosphate + choline + H(+)</text>
        <dbReference type="Rhea" id="RHEA:14445"/>
        <dbReference type="ChEBI" id="CHEBI:15354"/>
        <dbReference type="ChEBI" id="CHEBI:15377"/>
        <dbReference type="ChEBI" id="CHEBI:15378"/>
        <dbReference type="ChEBI" id="CHEBI:57643"/>
        <dbReference type="ChEBI" id="CHEBI:58608"/>
        <dbReference type="EC" id="3.1.4.4"/>
    </reaction>
</comment>
<dbReference type="InterPro" id="IPR051406">
    <property type="entry name" value="PLD_domain"/>
</dbReference>
<dbReference type="PANTHER" id="PTHR43856:SF1">
    <property type="entry name" value="MITOCHONDRIAL CARDIOLIPIN HYDROLASE"/>
    <property type="match status" value="1"/>
</dbReference>
<evidence type="ECO:0000256" key="5">
    <source>
        <dbReference type="ARBA" id="ARBA00022963"/>
    </source>
</evidence>
<dbReference type="PROSITE" id="PS50035">
    <property type="entry name" value="PLD"/>
    <property type="match status" value="1"/>
</dbReference>
<dbReference type="EC" id="3.1.4.4" evidence="3"/>
<dbReference type="GO" id="GO:0016042">
    <property type="term" value="P:lipid catabolic process"/>
    <property type="evidence" value="ECO:0007669"/>
    <property type="project" value="UniProtKB-KW"/>
</dbReference>
<proteinExistence type="inferred from homology"/>
<reference evidence="8 9" key="1">
    <citation type="submission" date="2019-03" db="EMBL/GenBank/DDBJ databases">
        <title>Metabolic potential of uncultured bacteria and archaea associated with petroleum seepage in deep-sea sediments.</title>
        <authorList>
            <person name="Dong X."/>
            <person name="Hubert C."/>
        </authorList>
    </citation>
    <scope>NUCLEOTIDE SEQUENCE [LARGE SCALE GENOMIC DNA]</scope>
    <source>
        <strain evidence="8">E29_bin78</strain>
    </source>
</reference>
<dbReference type="SUPFAM" id="SSF56024">
    <property type="entry name" value="Phospholipase D/nuclease"/>
    <property type="match status" value="1"/>
</dbReference>
<keyword evidence="5" id="KW-0442">Lipid degradation</keyword>
<dbReference type="GO" id="GO:0004630">
    <property type="term" value="F:phospholipase D activity"/>
    <property type="evidence" value="ECO:0007669"/>
    <property type="project" value="UniProtKB-EC"/>
</dbReference>
<evidence type="ECO:0000256" key="2">
    <source>
        <dbReference type="ARBA" id="ARBA00008664"/>
    </source>
</evidence>
<dbReference type="Gene3D" id="3.30.870.10">
    <property type="entry name" value="Endonuclease Chain A"/>
    <property type="match status" value="1"/>
</dbReference>
<dbReference type="CDD" id="cd09170">
    <property type="entry name" value="PLDc_Nuc"/>
    <property type="match status" value="1"/>
</dbReference>
<evidence type="ECO:0000256" key="3">
    <source>
        <dbReference type="ARBA" id="ARBA00012027"/>
    </source>
</evidence>
<organism evidence="8 9">
    <name type="scientific">Aerophobetes bacterium</name>
    <dbReference type="NCBI Taxonomy" id="2030807"/>
    <lineage>
        <taxon>Bacteria</taxon>
        <taxon>Candidatus Aerophobota</taxon>
    </lineage>
</organism>
<feature type="domain" description="PLD phosphodiesterase" evidence="7">
    <location>
        <begin position="99"/>
        <end position="126"/>
    </location>
</feature>
<dbReference type="InterPro" id="IPR001736">
    <property type="entry name" value="PLipase_D/transphosphatidylase"/>
</dbReference>
<evidence type="ECO:0000313" key="8">
    <source>
        <dbReference type="EMBL" id="TET45227.1"/>
    </source>
</evidence>
<dbReference type="EMBL" id="SOJK01000176">
    <property type="protein sequence ID" value="TET45227.1"/>
    <property type="molecule type" value="Genomic_DNA"/>
</dbReference>
<evidence type="ECO:0000256" key="4">
    <source>
        <dbReference type="ARBA" id="ARBA00022801"/>
    </source>
</evidence>
<dbReference type="PANTHER" id="PTHR43856">
    <property type="entry name" value="CARDIOLIPIN HYDROLASE"/>
    <property type="match status" value="1"/>
</dbReference>
<evidence type="ECO:0000256" key="6">
    <source>
        <dbReference type="ARBA" id="ARBA00023098"/>
    </source>
</evidence>
<gene>
    <name evidence="8" type="ORF">E3J59_04070</name>
</gene>
<accession>A0A523URP7</accession>
<dbReference type="Proteomes" id="UP000320679">
    <property type="component" value="Unassembled WGS sequence"/>
</dbReference>
<evidence type="ECO:0000259" key="7">
    <source>
        <dbReference type="PROSITE" id="PS50035"/>
    </source>
</evidence>
<evidence type="ECO:0000313" key="9">
    <source>
        <dbReference type="Proteomes" id="UP000320679"/>
    </source>
</evidence>
<comment type="caution">
    <text evidence="8">The sequence shown here is derived from an EMBL/GenBank/DDBJ whole genome shotgun (WGS) entry which is preliminary data.</text>
</comment>
<dbReference type="GO" id="GO:0016891">
    <property type="term" value="F:RNA endonuclease activity producing 5'-phosphomonoesters, hydrolytic mechanism"/>
    <property type="evidence" value="ECO:0007669"/>
    <property type="project" value="TreeGrafter"/>
</dbReference>
<evidence type="ECO:0000256" key="1">
    <source>
        <dbReference type="ARBA" id="ARBA00000798"/>
    </source>
</evidence>
<sequence>MVSTLVLVISLPCFSEVKIFFSPKGGAIEQIIRQIDNAQDYIDIAMYSFTYQPISEAVVRARNRGVKVRILMDKGQSQGKYSKYKYLLDNGIAVIQDKHVGIMHNKIAIIDGRILFTGSYNWSKSAEERNQENLLEFIDEEEIIKIYQERLDYLWGLNKPLE</sequence>
<dbReference type="Pfam" id="PF13091">
    <property type="entry name" value="PLDc_2"/>
    <property type="match status" value="1"/>
</dbReference>
<keyword evidence="6" id="KW-0443">Lipid metabolism</keyword>
<name>A0A523URP7_UNCAE</name>
<dbReference type="AlphaFoldDB" id="A0A523URP7"/>
<comment type="similarity">
    <text evidence="2">Belongs to the phospholipase D family.</text>
</comment>
<protein>
    <recommendedName>
        <fullName evidence="3">phospholipase D</fullName>
        <ecNumber evidence="3">3.1.4.4</ecNumber>
    </recommendedName>
</protein>